<dbReference type="EMBL" id="JADWDJ010000013">
    <property type="protein sequence ID" value="KAG5270818.1"/>
    <property type="molecule type" value="Genomic_DNA"/>
</dbReference>
<organism evidence="2 3">
    <name type="scientific">Alosa alosa</name>
    <name type="common">allis shad</name>
    <dbReference type="NCBI Taxonomy" id="278164"/>
    <lineage>
        <taxon>Eukaryota</taxon>
        <taxon>Metazoa</taxon>
        <taxon>Chordata</taxon>
        <taxon>Craniata</taxon>
        <taxon>Vertebrata</taxon>
        <taxon>Euteleostomi</taxon>
        <taxon>Actinopterygii</taxon>
        <taxon>Neopterygii</taxon>
        <taxon>Teleostei</taxon>
        <taxon>Clupei</taxon>
        <taxon>Clupeiformes</taxon>
        <taxon>Clupeoidei</taxon>
        <taxon>Clupeidae</taxon>
        <taxon>Alosa</taxon>
    </lineage>
</organism>
<comment type="caution">
    <text evidence="2">The sequence shown here is derived from an EMBL/GenBank/DDBJ whole genome shotgun (WGS) entry which is preliminary data.</text>
</comment>
<keyword evidence="3" id="KW-1185">Reference proteome</keyword>
<feature type="transmembrane region" description="Helical" evidence="1">
    <location>
        <begin position="6"/>
        <end position="24"/>
    </location>
</feature>
<keyword evidence="1" id="KW-0472">Membrane</keyword>
<accession>A0AAV6G6R7</accession>
<dbReference type="AlphaFoldDB" id="A0AAV6G6R7"/>
<protein>
    <submittedName>
        <fullName evidence="2">Uncharacterized protein</fullName>
    </submittedName>
</protein>
<proteinExistence type="predicted"/>
<evidence type="ECO:0000256" key="1">
    <source>
        <dbReference type="SAM" id="Phobius"/>
    </source>
</evidence>
<keyword evidence="1" id="KW-1133">Transmembrane helix</keyword>
<dbReference type="Proteomes" id="UP000823561">
    <property type="component" value="Chromosome 13"/>
</dbReference>
<evidence type="ECO:0000313" key="2">
    <source>
        <dbReference type="EMBL" id="KAG5270818.1"/>
    </source>
</evidence>
<sequence length="150" mass="17339">MNYPGTCFTLLMAGILYLTVVIYNKREQEVRLAKYVNFEENRLTDTKDVLLETLMEMSNSESKWDQMKKELEQLIANLVTQRTATKNVELEQDRCTEVANLYVFHCRPFSQSLTIVYGGLTQSTWQGSRPTHLAKTHQPKHICVYLEAGT</sequence>
<reference evidence="2" key="1">
    <citation type="submission" date="2020-10" db="EMBL/GenBank/DDBJ databases">
        <title>Chromosome-scale genome assembly of the Allis shad, Alosa alosa.</title>
        <authorList>
            <person name="Margot Z."/>
            <person name="Christophe K."/>
            <person name="Cabau C."/>
            <person name="Louis A."/>
            <person name="Berthelot C."/>
            <person name="Parey E."/>
            <person name="Roest Crollius H."/>
            <person name="Montfort J."/>
            <person name="Robinson-Rechavi M."/>
            <person name="Bucao C."/>
            <person name="Bouchez O."/>
            <person name="Gislard M."/>
            <person name="Lluch J."/>
            <person name="Milhes M."/>
            <person name="Lampietro C."/>
            <person name="Lopez Roques C."/>
            <person name="Donnadieu C."/>
            <person name="Braasch I."/>
            <person name="Desvignes T."/>
            <person name="Postlethwait J."/>
            <person name="Bobe J."/>
            <person name="Guiguen Y."/>
        </authorList>
    </citation>
    <scope>NUCLEOTIDE SEQUENCE</scope>
    <source>
        <strain evidence="2">M-15738</strain>
        <tissue evidence="2">Blood</tissue>
    </source>
</reference>
<evidence type="ECO:0000313" key="3">
    <source>
        <dbReference type="Proteomes" id="UP000823561"/>
    </source>
</evidence>
<name>A0AAV6G6R7_9TELE</name>
<gene>
    <name evidence="2" type="ORF">AALO_G00172650</name>
</gene>
<keyword evidence="1" id="KW-0812">Transmembrane</keyword>